<proteinExistence type="predicted"/>
<dbReference type="AlphaFoldDB" id="B8EPN7"/>
<dbReference type="GO" id="GO:0046872">
    <property type="term" value="F:metal ion binding"/>
    <property type="evidence" value="ECO:0007669"/>
    <property type="project" value="UniProtKB-KW"/>
</dbReference>
<feature type="signal peptide" evidence="5">
    <location>
        <begin position="1"/>
        <end position="29"/>
    </location>
</feature>
<dbReference type="InterPro" id="IPR036909">
    <property type="entry name" value="Cyt_c-like_dom_sf"/>
</dbReference>
<gene>
    <name evidence="7" type="ordered locus">Msil_1273</name>
</gene>
<feature type="domain" description="Cytochrome c" evidence="6">
    <location>
        <begin position="32"/>
        <end position="113"/>
    </location>
</feature>
<protein>
    <submittedName>
        <fullName evidence="7">Cytochrome c class I</fullName>
    </submittedName>
</protein>
<evidence type="ECO:0000256" key="4">
    <source>
        <dbReference type="PROSITE-ProRule" id="PRU00433"/>
    </source>
</evidence>
<dbReference type="Proteomes" id="UP000002257">
    <property type="component" value="Chromosome"/>
</dbReference>
<evidence type="ECO:0000313" key="7">
    <source>
        <dbReference type="EMBL" id="ACK50242.1"/>
    </source>
</evidence>
<dbReference type="STRING" id="395965.Msil_1273"/>
<dbReference type="PROSITE" id="PS51007">
    <property type="entry name" value="CYTC"/>
    <property type="match status" value="1"/>
</dbReference>
<evidence type="ECO:0000256" key="3">
    <source>
        <dbReference type="ARBA" id="ARBA00023004"/>
    </source>
</evidence>
<keyword evidence="5" id="KW-0732">Signal</keyword>
<dbReference type="InterPro" id="IPR009056">
    <property type="entry name" value="Cyt_c-like_dom"/>
</dbReference>
<dbReference type="GO" id="GO:0020037">
    <property type="term" value="F:heme binding"/>
    <property type="evidence" value="ECO:0007669"/>
    <property type="project" value="InterPro"/>
</dbReference>
<evidence type="ECO:0000259" key="6">
    <source>
        <dbReference type="PROSITE" id="PS51007"/>
    </source>
</evidence>
<dbReference type="KEGG" id="msl:Msil_1273"/>
<keyword evidence="1 4" id="KW-0349">Heme</keyword>
<sequence length="115" mass="12308">MSKRSWSMIKFNSPTALLAAVVSFSNANAQTADPAIGRQLAETVCSACHQVGPVPTPQPANSKAPSFVDISRMPSTSELAIKVFLRSSHPTMPNIILDQQETDSIAAYILSLAKH</sequence>
<evidence type="ECO:0000256" key="5">
    <source>
        <dbReference type="SAM" id="SignalP"/>
    </source>
</evidence>
<evidence type="ECO:0000313" key="8">
    <source>
        <dbReference type="Proteomes" id="UP000002257"/>
    </source>
</evidence>
<dbReference type="Pfam" id="PF00034">
    <property type="entry name" value="Cytochrom_C"/>
    <property type="match status" value="1"/>
</dbReference>
<dbReference type="HOGENOM" id="CLU_133116_1_0_5"/>
<keyword evidence="2 4" id="KW-0479">Metal-binding</keyword>
<dbReference type="eggNOG" id="COG2010">
    <property type="taxonomic scope" value="Bacteria"/>
</dbReference>
<evidence type="ECO:0000256" key="1">
    <source>
        <dbReference type="ARBA" id="ARBA00022617"/>
    </source>
</evidence>
<name>B8EPN7_METSB</name>
<dbReference type="Gene3D" id="1.10.760.10">
    <property type="entry name" value="Cytochrome c-like domain"/>
    <property type="match status" value="1"/>
</dbReference>
<keyword evidence="3 4" id="KW-0408">Iron</keyword>
<dbReference type="GO" id="GO:0009055">
    <property type="term" value="F:electron transfer activity"/>
    <property type="evidence" value="ECO:0007669"/>
    <property type="project" value="InterPro"/>
</dbReference>
<dbReference type="EMBL" id="CP001280">
    <property type="protein sequence ID" value="ACK50242.1"/>
    <property type="molecule type" value="Genomic_DNA"/>
</dbReference>
<reference evidence="7 8" key="1">
    <citation type="journal article" date="2010" name="J. Bacteriol.">
        <title>Complete genome sequence of the aerobic facultative methanotroph Methylocella silvestris BL2.</title>
        <authorList>
            <person name="Chen Y."/>
            <person name="Crombie A."/>
            <person name="Rahman M.T."/>
            <person name="Dedysh S.N."/>
            <person name="Liesack W."/>
            <person name="Stott M.B."/>
            <person name="Alam M."/>
            <person name="Theisen A.R."/>
            <person name="Murrell J.C."/>
            <person name="Dunfield P.F."/>
        </authorList>
    </citation>
    <scope>NUCLEOTIDE SEQUENCE [LARGE SCALE GENOMIC DNA]</scope>
    <source>
        <strain evidence="8">DSM 15510 / CIP 108128 / LMG 27833 / NCIMB 13906 / BL2</strain>
    </source>
</reference>
<accession>B8EPN7</accession>
<organism evidence="7 8">
    <name type="scientific">Methylocella silvestris (strain DSM 15510 / CIP 108128 / LMG 27833 / NCIMB 13906 / BL2)</name>
    <dbReference type="NCBI Taxonomy" id="395965"/>
    <lineage>
        <taxon>Bacteria</taxon>
        <taxon>Pseudomonadati</taxon>
        <taxon>Pseudomonadota</taxon>
        <taxon>Alphaproteobacteria</taxon>
        <taxon>Hyphomicrobiales</taxon>
        <taxon>Beijerinckiaceae</taxon>
        <taxon>Methylocella</taxon>
    </lineage>
</organism>
<dbReference type="SUPFAM" id="SSF46626">
    <property type="entry name" value="Cytochrome c"/>
    <property type="match status" value="1"/>
</dbReference>
<keyword evidence="8" id="KW-1185">Reference proteome</keyword>
<feature type="chain" id="PRO_5002868660" evidence="5">
    <location>
        <begin position="30"/>
        <end position="115"/>
    </location>
</feature>
<evidence type="ECO:0000256" key="2">
    <source>
        <dbReference type="ARBA" id="ARBA00022723"/>
    </source>
</evidence>